<dbReference type="Gramene" id="MELO3C019519.2.1">
    <property type="protein sequence ID" value="MELO3C019519.2.1"/>
    <property type="gene ID" value="MELO3C019519.2"/>
</dbReference>
<accession>A0A9I9DK20</accession>
<proteinExistence type="predicted"/>
<evidence type="ECO:0000313" key="2">
    <source>
        <dbReference type="EnsemblPlants" id="MELO3C019519.2.1"/>
    </source>
</evidence>
<sequence length="819" mass="91085">MATNKQKEEPRSRRPRHRRNLQMEELPTFTKWLNPFGHSASCNDANSKTKLHNLANPPVERPPTVLLDSSEDAVAVVTNVPEKERPQTVAVAVDGSISARGGAGCCCWQSSKSTRRECALKFHISLRKRKVVDNSTEAEVVVAALNPSEEATGVAIKDGCGCRCLRTFQIFKRRKSRVLGISNLQKEEGVVNDGANLRMDEVVSSGSNLVKEEEVVIAPDRHKEEESGCCCGRSKCPPMFQICRRRKVVAGKEEVIVHAPKVEEEMGHDNVNKQEGDSVGCLQAFHICRKRKRVDVNPKTSEKESVVASKEEVVVDAPKVEEEVSNDIVNKQEGHSVGCLQAFHICGGRKRVDDNPKTSKKEPMVVGKEEVVVDAPKVEEEVGNDNVNKQEGDSVGCLQAFHICRGRKRVEANPKTSEKEPVVASKEEVVIDAPKVEDEVGNDNVNKQEGDSVGCLQAFHISGGRKIVDDNPKTLEKELVVSNDSSNLNVQNLQKEGNGCCSCFRCRSPFQICGQRRRSNVDPNVPKLGKEEKVVVDVSDPLGTGLVAAGREQHSRSAQRGTCWSGWLPRFFLCGERTVVNASNHRDEEEKAPPDVRKEEEVVVAIAMADEIPYHDKEKQVAAINIPVLNVEVSVGSSDTPNLHKEENVSSDNIHEVRKKEIMDSDEKVKDGGCKCWGKESGSRQQHQSSRSREGRLPFQIWGRGWLPTLNICRGRKDVSVRIPKLPEEEGVVGNNVSDVRKEVVYAVGVTSVVAGTDNSKCKRGCGCWNLKARRRRTATIDKEGESDRRSKFKGRKGRRGWLRRWGRRREREGKEKNR</sequence>
<protein>
    <submittedName>
        <fullName evidence="2">Uncharacterized protein</fullName>
    </submittedName>
</protein>
<name>A0A9I9DK20_CUCME</name>
<dbReference type="AlphaFoldDB" id="A0A9I9DK20"/>
<feature type="region of interest" description="Disordered" evidence="1">
    <location>
        <begin position="1"/>
        <end position="22"/>
    </location>
</feature>
<evidence type="ECO:0000256" key="1">
    <source>
        <dbReference type="SAM" id="MobiDB-lite"/>
    </source>
</evidence>
<feature type="compositionally biased region" description="Basic and acidic residues" evidence="1">
    <location>
        <begin position="810"/>
        <end position="819"/>
    </location>
</feature>
<feature type="compositionally biased region" description="Basic residues" evidence="1">
    <location>
        <begin position="791"/>
        <end position="809"/>
    </location>
</feature>
<feature type="compositionally biased region" description="Basic and acidic residues" evidence="1">
    <location>
        <begin position="1"/>
        <end position="12"/>
    </location>
</feature>
<reference evidence="2" key="1">
    <citation type="submission" date="2023-03" db="UniProtKB">
        <authorList>
            <consortium name="EnsemblPlants"/>
        </authorList>
    </citation>
    <scope>IDENTIFICATION</scope>
</reference>
<organism evidence="2">
    <name type="scientific">Cucumis melo</name>
    <name type="common">Muskmelon</name>
    <dbReference type="NCBI Taxonomy" id="3656"/>
    <lineage>
        <taxon>Eukaryota</taxon>
        <taxon>Viridiplantae</taxon>
        <taxon>Streptophyta</taxon>
        <taxon>Embryophyta</taxon>
        <taxon>Tracheophyta</taxon>
        <taxon>Spermatophyta</taxon>
        <taxon>Magnoliopsida</taxon>
        <taxon>eudicotyledons</taxon>
        <taxon>Gunneridae</taxon>
        <taxon>Pentapetalae</taxon>
        <taxon>rosids</taxon>
        <taxon>fabids</taxon>
        <taxon>Cucurbitales</taxon>
        <taxon>Cucurbitaceae</taxon>
        <taxon>Benincaseae</taxon>
        <taxon>Cucumis</taxon>
    </lineage>
</organism>
<dbReference type="EnsemblPlants" id="MELO3C019519.2.1">
    <property type="protein sequence ID" value="MELO3C019519.2.1"/>
    <property type="gene ID" value="MELO3C019519.2"/>
</dbReference>
<feature type="region of interest" description="Disordered" evidence="1">
    <location>
        <begin position="782"/>
        <end position="819"/>
    </location>
</feature>